<name>A0A816BD68_9BILA</name>
<evidence type="ECO:0000313" key="5">
    <source>
        <dbReference type="EMBL" id="CAF1608761.1"/>
    </source>
</evidence>
<evidence type="ECO:0000313" key="4">
    <source>
        <dbReference type="EMBL" id="CAF1365503.1"/>
    </source>
</evidence>
<accession>A0A816BD68</accession>
<comment type="cofactor">
    <cofactor evidence="1">
        <name>a divalent metal cation</name>
        <dbReference type="ChEBI" id="CHEBI:60240"/>
    </cofactor>
</comment>
<dbReference type="Pfam" id="PF13359">
    <property type="entry name" value="DDE_Tnp_4"/>
    <property type="match status" value="1"/>
</dbReference>
<comment type="caution">
    <text evidence="5">The sequence shown here is derived from an EMBL/GenBank/DDBJ whole genome shotgun (WGS) entry which is preliminary data.</text>
</comment>
<evidence type="ECO:0000259" key="3">
    <source>
        <dbReference type="Pfam" id="PF13359"/>
    </source>
</evidence>
<sequence>MLTWTCTDSGKSGWYSNYYRHRNNCSYCIPELEEEKQQLQALDDKLCPWSEWRRTNASCVQHTGHDIEQVQELYAICEQPFINYCSHKNYRLTNSATTSYFSPMNMLVVTLWHLKHYHSECYIASESNLSQPAVNYLLSTVADILHSCVYPELVSIPANVSISRTPHGLQQYHKLIVDSTFIAIPEPYDSEQRKAYYHAKRSTNYALKVQIACDFHHRIVHVSECFRGSAHDITILRESELLEHKKPHGRELTDEDKNCNHGINSARAAIENINQRLKAYAILGGVYRGTIDDFHKAIKIVQVVRALCNLNLIKHPIRRYTK</sequence>
<gene>
    <name evidence="5" type="ORF">JXQ802_LOCUS49159</name>
    <name evidence="4" type="ORF">PYM288_LOCUS33095</name>
</gene>
<dbReference type="InterPro" id="IPR027806">
    <property type="entry name" value="HARBI1_dom"/>
</dbReference>
<proteinExistence type="predicted"/>
<dbReference type="AlphaFoldDB" id="A0A816BD68"/>
<reference evidence="5" key="1">
    <citation type="submission" date="2021-02" db="EMBL/GenBank/DDBJ databases">
        <authorList>
            <person name="Nowell W R."/>
        </authorList>
    </citation>
    <scope>NUCLEOTIDE SEQUENCE</scope>
</reference>
<evidence type="ECO:0000313" key="6">
    <source>
        <dbReference type="Proteomes" id="UP000663870"/>
    </source>
</evidence>
<evidence type="ECO:0000256" key="2">
    <source>
        <dbReference type="ARBA" id="ARBA00022723"/>
    </source>
</evidence>
<evidence type="ECO:0000256" key="1">
    <source>
        <dbReference type="ARBA" id="ARBA00001968"/>
    </source>
</evidence>
<dbReference type="EMBL" id="CAJNOL010005715">
    <property type="protein sequence ID" value="CAF1608761.1"/>
    <property type="molecule type" value="Genomic_DNA"/>
</dbReference>
<keyword evidence="6" id="KW-1185">Reference proteome</keyword>
<feature type="domain" description="DDE Tnp4" evidence="3">
    <location>
        <begin position="177"/>
        <end position="244"/>
    </location>
</feature>
<dbReference type="Proteomes" id="UP000663870">
    <property type="component" value="Unassembled WGS sequence"/>
</dbReference>
<dbReference type="PANTHER" id="PTHR23080">
    <property type="entry name" value="THAP DOMAIN PROTEIN"/>
    <property type="match status" value="1"/>
</dbReference>
<dbReference type="EMBL" id="CAJNOH010004305">
    <property type="protein sequence ID" value="CAF1365503.1"/>
    <property type="molecule type" value="Genomic_DNA"/>
</dbReference>
<organism evidence="5 6">
    <name type="scientific">Rotaria sordida</name>
    <dbReference type="NCBI Taxonomy" id="392033"/>
    <lineage>
        <taxon>Eukaryota</taxon>
        <taxon>Metazoa</taxon>
        <taxon>Spiralia</taxon>
        <taxon>Gnathifera</taxon>
        <taxon>Rotifera</taxon>
        <taxon>Eurotatoria</taxon>
        <taxon>Bdelloidea</taxon>
        <taxon>Philodinida</taxon>
        <taxon>Philodinidae</taxon>
        <taxon>Rotaria</taxon>
    </lineage>
</organism>
<protein>
    <recommendedName>
        <fullName evidence="3">DDE Tnp4 domain-containing protein</fullName>
    </recommendedName>
</protein>
<dbReference type="Proteomes" id="UP000663854">
    <property type="component" value="Unassembled WGS sequence"/>
</dbReference>
<dbReference type="GO" id="GO:0046872">
    <property type="term" value="F:metal ion binding"/>
    <property type="evidence" value="ECO:0007669"/>
    <property type="project" value="UniProtKB-KW"/>
</dbReference>
<keyword evidence="2" id="KW-0479">Metal-binding</keyword>